<keyword evidence="5 12" id="KW-0418">Kinase</keyword>
<evidence type="ECO:0000256" key="7">
    <source>
        <dbReference type="ARBA" id="ARBA00047899"/>
    </source>
</evidence>
<evidence type="ECO:0000313" key="13">
    <source>
        <dbReference type="Proteomes" id="UP001642464"/>
    </source>
</evidence>
<name>A0ABP0QUN8_9DINO</name>
<dbReference type="SMART" id="SM00220">
    <property type="entry name" value="S_TKc"/>
    <property type="match status" value="1"/>
</dbReference>
<dbReference type="Proteomes" id="UP001642464">
    <property type="component" value="Unassembled WGS sequence"/>
</dbReference>
<dbReference type="SUPFAM" id="SSF56112">
    <property type="entry name" value="Protein kinase-like (PK-like)"/>
    <property type="match status" value="1"/>
</dbReference>
<dbReference type="Pfam" id="PF00069">
    <property type="entry name" value="Pkinase"/>
    <property type="match status" value="1"/>
</dbReference>
<dbReference type="GO" id="GO:0016301">
    <property type="term" value="F:kinase activity"/>
    <property type="evidence" value="ECO:0007669"/>
    <property type="project" value="UniProtKB-KW"/>
</dbReference>
<sequence>MLSQPVPTLSQPQWHLHGSKDLKERYDSSPTNRPHWHKHKKEELRWPPGLPEACDLAFHNQDRLLQRGALDAAQCHRAFGQVLLRLFPQGAPAGRPAALLDRAFSESDQDLDGLLLLQEFHFFVLRGLQPILTGAAQQSPAAQAAALQSAQLAAQAFATQTKMPTPELTKTPPPEAASPSSAWTPQGLKDCAPGGSVVKVAAHGPSARHLSVMLQEYEIPEVYESLGSGAFGTVLKVRHTGTGELRACKAVQLQNGSEALKELVELEVTMLKSLDHLNLLRLFEAFRDGDRCVYLVTELCAGGSLAERLEQQRRRDPKHFGTSYSPLLEDLFSTVTMLRVIAGAVIMATSFTLMGCGGCNQDALTSCAQTYNSDPTISAGTDAVCKTWQTYTSCVKDAACCDFDIESDGTTKAWKDYLDSLLTMKDSLCTGSNAVSNQCS</sequence>
<dbReference type="InterPro" id="IPR017441">
    <property type="entry name" value="Protein_kinase_ATP_BS"/>
</dbReference>
<dbReference type="InterPro" id="IPR051131">
    <property type="entry name" value="NEK_Ser/Thr_kinase_NIMA"/>
</dbReference>
<feature type="binding site" evidence="9">
    <location>
        <position position="249"/>
    </location>
    <ligand>
        <name>ATP</name>
        <dbReference type="ChEBI" id="CHEBI:30616"/>
    </ligand>
</feature>
<evidence type="ECO:0000256" key="1">
    <source>
        <dbReference type="ARBA" id="ARBA00012513"/>
    </source>
</evidence>
<dbReference type="PANTHER" id="PTHR44899">
    <property type="entry name" value="CAMK FAMILY PROTEIN KINASE"/>
    <property type="match status" value="1"/>
</dbReference>
<keyword evidence="4 9" id="KW-0547">Nucleotide-binding</keyword>
<feature type="compositionally biased region" description="Basic and acidic residues" evidence="10">
    <location>
        <begin position="18"/>
        <end position="27"/>
    </location>
</feature>
<keyword evidence="3" id="KW-0808">Transferase</keyword>
<dbReference type="EC" id="2.7.11.1" evidence="1"/>
<gene>
    <name evidence="12" type="ORF">SCF082_LOCUS43179</name>
</gene>
<feature type="compositionally biased region" description="Polar residues" evidence="10">
    <location>
        <begin position="1"/>
        <end position="13"/>
    </location>
</feature>
<dbReference type="PROSITE" id="PS00107">
    <property type="entry name" value="PROTEIN_KINASE_ATP"/>
    <property type="match status" value="1"/>
</dbReference>
<dbReference type="InterPro" id="IPR000719">
    <property type="entry name" value="Prot_kinase_dom"/>
</dbReference>
<dbReference type="Gene3D" id="1.10.510.10">
    <property type="entry name" value="Transferase(Phosphotransferase) domain 1"/>
    <property type="match status" value="1"/>
</dbReference>
<evidence type="ECO:0000256" key="3">
    <source>
        <dbReference type="ARBA" id="ARBA00022679"/>
    </source>
</evidence>
<evidence type="ECO:0000256" key="2">
    <source>
        <dbReference type="ARBA" id="ARBA00022527"/>
    </source>
</evidence>
<organism evidence="12 13">
    <name type="scientific">Durusdinium trenchii</name>
    <dbReference type="NCBI Taxonomy" id="1381693"/>
    <lineage>
        <taxon>Eukaryota</taxon>
        <taxon>Sar</taxon>
        <taxon>Alveolata</taxon>
        <taxon>Dinophyceae</taxon>
        <taxon>Suessiales</taxon>
        <taxon>Symbiodiniaceae</taxon>
        <taxon>Durusdinium</taxon>
    </lineage>
</organism>
<evidence type="ECO:0000256" key="5">
    <source>
        <dbReference type="ARBA" id="ARBA00022777"/>
    </source>
</evidence>
<keyword evidence="2" id="KW-0723">Serine/threonine-protein kinase</keyword>
<proteinExistence type="predicted"/>
<evidence type="ECO:0000256" key="6">
    <source>
        <dbReference type="ARBA" id="ARBA00022840"/>
    </source>
</evidence>
<protein>
    <recommendedName>
        <fullName evidence="1">non-specific serine/threonine protein kinase</fullName>
        <ecNumber evidence="1">2.7.11.1</ecNumber>
    </recommendedName>
</protein>
<feature type="region of interest" description="Disordered" evidence="10">
    <location>
        <begin position="164"/>
        <end position="186"/>
    </location>
</feature>
<evidence type="ECO:0000256" key="10">
    <source>
        <dbReference type="SAM" id="MobiDB-lite"/>
    </source>
</evidence>
<comment type="caution">
    <text evidence="12">The sequence shown here is derived from an EMBL/GenBank/DDBJ whole genome shotgun (WGS) entry which is preliminary data.</text>
</comment>
<evidence type="ECO:0000256" key="9">
    <source>
        <dbReference type="PROSITE-ProRule" id="PRU10141"/>
    </source>
</evidence>
<evidence type="ECO:0000256" key="4">
    <source>
        <dbReference type="ARBA" id="ARBA00022741"/>
    </source>
</evidence>
<dbReference type="EMBL" id="CAXAMM010040206">
    <property type="protein sequence ID" value="CAK9091684.1"/>
    <property type="molecule type" value="Genomic_DNA"/>
</dbReference>
<reference evidence="12 13" key="1">
    <citation type="submission" date="2024-02" db="EMBL/GenBank/DDBJ databases">
        <authorList>
            <person name="Chen Y."/>
            <person name="Shah S."/>
            <person name="Dougan E. K."/>
            <person name="Thang M."/>
            <person name="Chan C."/>
        </authorList>
    </citation>
    <scope>NUCLEOTIDE SEQUENCE [LARGE SCALE GENOMIC DNA]</scope>
</reference>
<dbReference type="PROSITE" id="PS50011">
    <property type="entry name" value="PROTEIN_KINASE_DOM"/>
    <property type="match status" value="1"/>
</dbReference>
<accession>A0ABP0QUN8</accession>
<evidence type="ECO:0000259" key="11">
    <source>
        <dbReference type="PROSITE" id="PS50011"/>
    </source>
</evidence>
<dbReference type="PANTHER" id="PTHR44899:SF4">
    <property type="entry name" value="SERINE_THREONINE-PROTEIN KINASE NEK1"/>
    <property type="match status" value="1"/>
</dbReference>
<keyword evidence="6 9" id="KW-0067">ATP-binding</keyword>
<evidence type="ECO:0000256" key="8">
    <source>
        <dbReference type="ARBA" id="ARBA00048679"/>
    </source>
</evidence>
<evidence type="ECO:0000313" key="12">
    <source>
        <dbReference type="EMBL" id="CAK9091684.1"/>
    </source>
</evidence>
<comment type="catalytic activity">
    <reaction evidence="7">
        <text>L-threonyl-[protein] + ATP = O-phospho-L-threonyl-[protein] + ADP + H(+)</text>
        <dbReference type="Rhea" id="RHEA:46608"/>
        <dbReference type="Rhea" id="RHEA-COMP:11060"/>
        <dbReference type="Rhea" id="RHEA-COMP:11605"/>
        <dbReference type="ChEBI" id="CHEBI:15378"/>
        <dbReference type="ChEBI" id="CHEBI:30013"/>
        <dbReference type="ChEBI" id="CHEBI:30616"/>
        <dbReference type="ChEBI" id="CHEBI:61977"/>
        <dbReference type="ChEBI" id="CHEBI:456216"/>
        <dbReference type="EC" id="2.7.11.1"/>
    </reaction>
</comment>
<comment type="catalytic activity">
    <reaction evidence="8">
        <text>L-seryl-[protein] + ATP = O-phospho-L-seryl-[protein] + ADP + H(+)</text>
        <dbReference type="Rhea" id="RHEA:17989"/>
        <dbReference type="Rhea" id="RHEA-COMP:9863"/>
        <dbReference type="Rhea" id="RHEA-COMP:11604"/>
        <dbReference type="ChEBI" id="CHEBI:15378"/>
        <dbReference type="ChEBI" id="CHEBI:29999"/>
        <dbReference type="ChEBI" id="CHEBI:30616"/>
        <dbReference type="ChEBI" id="CHEBI:83421"/>
        <dbReference type="ChEBI" id="CHEBI:456216"/>
        <dbReference type="EC" id="2.7.11.1"/>
    </reaction>
</comment>
<keyword evidence="13" id="KW-1185">Reference proteome</keyword>
<dbReference type="InterPro" id="IPR011009">
    <property type="entry name" value="Kinase-like_dom_sf"/>
</dbReference>
<feature type="domain" description="Protein kinase" evidence="11">
    <location>
        <begin position="220"/>
        <end position="440"/>
    </location>
</feature>
<feature type="region of interest" description="Disordered" evidence="10">
    <location>
        <begin position="1"/>
        <end position="40"/>
    </location>
</feature>